<gene>
    <name evidence="4" type="ORF">G3580_12215</name>
</gene>
<proteinExistence type="inferred from homology"/>
<organism evidence="4 5">
    <name type="scientific">Nitrogeniibacter mangrovi</name>
    <dbReference type="NCBI Taxonomy" id="2016596"/>
    <lineage>
        <taxon>Bacteria</taxon>
        <taxon>Pseudomonadati</taxon>
        <taxon>Pseudomonadota</taxon>
        <taxon>Betaproteobacteria</taxon>
        <taxon>Rhodocyclales</taxon>
        <taxon>Zoogloeaceae</taxon>
        <taxon>Nitrogeniibacter</taxon>
    </lineage>
</organism>
<dbReference type="SUPFAM" id="SSF53474">
    <property type="entry name" value="alpha/beta-Hydrolases"/>
    <property type="match status" value="1"/>
</dbReference>
<dbReference type="Pfam" id="PF00561">
    <property type="entry name" value="Abhydrolase_1"/>
    <property type="match status" value="1"/>
</dbReference>
<feature type="active site" description="Charge relay system" evidence="2">
    <location>
        <position position="265"/>
    </location>
</feature>
<dbReference type="GO" id="GO:0034338">
    <property type="term" value="F:short-chain carboxylesterase activity"/>
    <property type="evidence" value="ECO:0007669"/>
    <property type="project" value="TreeGrafter"/>
</dbReference>
<dbReference type="RefSeq" id="WP_173765886.1">
    <property type="nucleotide sequence ID" value="NZ_CP048836.1"/>
</dbReference>
<dbReference type="InterPro" id="IPR050960">
    <property type="entry name" value="AB_hydrolase_4_sf"/>
</dbReference>
<dbReference type="GO" id="GO:0047372">
    <property type="term" value="F:monoacylglycerol lipase activity"/>
    <property type="evidence" value="ECO:0007669"/>
    <property type="project" value="TreeGrafter"/>
</dbReference>
<keyword evidence="5" id="KW-1185">Reference proteome</keyword>
<dbReference type="Proteomes" id="UP000501991">
    <property type="component" value="Chromosome"/>
</dbReference>
<feature type="active site" description="Charge relay system" evidence="2">
    <location>
        <position position="293"/>
    </location>
</feature>
<evidence type="ECO:0000259" key="3">
    <source>
        <dbReference type="Pfam" id="PF00561"/>
    </source>
</evidence>
<dbReference type="Gene3D" id="3.40.50.1820">
    <property type="entry name" value="alpha/beta hydrolase"/>
    <property type="match status" value="1"/>
</dbReference>
<feature type="domain" description="AB hydrolase-1" evidence="3">
    <location>
        <begin position="57"/>
        <end position="297"/>
    </location>
</feature>
<dbReference type="PANTHER" id="PTHR10794:SF94">
    <property type="entry name" value="ESTERASE YHET-RELATED"/>
    <property type="match status" value="1"/>
</dbReference>
<dbReference type="PIRSF" id="PIRSF005211">
    <property type="entry name" value="Ab_hydro_YheT"/>
    <property type="match status" value="1"/>
</dbReference>
<sequence length="324" mass="36604">MTDSTYRAPGWLPGGHLQTIWPLARKPASPEYMRVRWETPDEDFIHADWIPKRPGVPLVVLFHGLEGDSDSHYARSVMSHLSRIRWNGVVPHFRGCSGKPNRLMRAYHSGDSEEIGWMLARIAERYREGPVFAVGISLGGNALLKWLGEQGRDARKYVAAAAAVCAPLDLEISGRALGEGFNRVYTARFLRTLKAKALDKIRTHGDTSLDAERIRTSRTLYEFDDAFTAPVHGFDGVLDYWRRASSRPLLHGIRVRTLLLNARNDPFVPPEILPADSELPRYVTAEYPATGGHVGFLRGGFPGHLNWLPERLVTHFRHSVKRRR</sequence>
<evidence type="ECO:0000256" key="1">
    <source>
        <dbReference type="ARBA" id="ARBA00010884"/>
    </source>
</evidence>
<keyword evidence="4" id="KW-0378">Hydrolase</keyword>
<evidence type="ECO:0000256" key="2">
    <source>
        <dbReference type="PIRSR" id="PIRSR005211-1"/>
    </source>
</evidence>
<dbReference type="KEGG" id="azq:G3580_12215"/>
<dbReference type="InterPro" id="IPR029058">
    <property type="entry name" value="AB_hydrolase_fold"/>
</dbReference>
<evidence type="ECO:0000313" key="4">
    <source>
        <dbReference type="EMBL" id="QID18333.1"/>
    </source>
</evidence>
<evidence type="ECO:0000313" key="5">
    <source>
        <dbReference type="Proteomes" id="UP000501991"/>
    </source>
</evidence>
<reference evidence="4 5" key="1">
    <citation type="submission" date="2020-02" db="EMBL/GenBank/DDBJ databases">
        <title>Nitrogenibacter mangrovi gen. nov., sp. nov. isolated from mangrove sediment, a denitrifying betaproteobacterium.</title>
        <authorList>
            <person name="Liao H."/>
            <person name="Tian Y."/>
        </authorList>
    </citation>
    <scope>NUCLEOTIDE SEQUENCE [LARGE SCALE GENOMIC DNA]</scope>
    <source>
        <strain evidence="4 5">M9-3-2</strain>
    </source>
</reference>
<protein>
    <submittedName>
        <fullName evidence="4">Alpha/beta fold hydrolase</fullName>
    </submittedName>
</protein>
<dbReference type="AlphaFoldDB" id="A0A6C1B4H1"/>
<dbReference type="InterPro" id="IPR012020">
    <property type="entry name" value="ABHD4"/>
</dbReference>
<dbReference type="InterPro" id="IPR000073">
    <property type="entry name" value="AB_hydrolase_1"/>
</dbReference>
<comment type="similarity">
    <text evidence="1">Belongs to the AB hydrolase superfamily. AB hydrolase 4 family.</text>
</comment>
<accession>A0A6C1B4H1</accession>
<feature type="active site" description="Charge relay system" evidence="2">
    <location>
        <position position="137"/>
    </location>
</feature>
<name>A0A6C1B4H1_9RHOO</name>
<dbReference type="PANTHER" id="PTHR10794">
    <property type="entry name" value="ABHYDROLASE DOMAIN-CONTAINING PROTEIN"/>
    <property type="match status" value="1"/>
</dbReference>
<dbReference type="EMBL" id="CP048836">
    <property type="protein sequence ID" value="QID18333.1"/>
    <property type="molecule type" value="Genomic_DNA"/>
</dbReference>